<organism evidence="4">
    <name type="scientific">Oryza sativa subsp. japonica</name>
    <name type="common">Rice</name>
    <dbReference type="NCBI Taxonomy" id="39947"/>
    <lineage>
        <taxon>Eukaryota</taxon>
        <taxon>Viridiplantae</taxon>
        <taxon>Streptophyta</taxon>
        <taxon>Embryophyta</taxon>
        <taxon>Tracheophyta</taxon>
        <taxon>Spermatophyta</taxon>
        <taxon>Magnoliopsida</taxon>
        <taxon>Liliopsida</taxon>
        <taxon>Poales</taxon>
        <taxon>Poaceae</taxon>
        <taxon>BOP clade</taxon>
        <taxon>Oryzoideae</taxon>
        <taxon>Oryzeae</taxon>
        <taxon>Oryzinae</taxon>
        <taxon>Oryza</taxon>
        <taxon>Oryza sativa</taxon>
    </lineage>
</organism>
<accession>B9G9W3</accession>
<dbReference type="PANTHER" id="PTHR33120">
    <property type="entry name" value="EXPRESSED PROTEIN-RELATED"/>
    <property type="match status" value="1"/>
</dbReference>
<sequence>MAPSGQRNPPVHTEAVRRGGAAAALGRDPGARRLPRRGRTLLRPRRPRQQHHPQRHRPPLRITAPPTPRPPTAAPPEEDPQELQRVVGFISSTSLNGLIAFMKVYFRYLTGDQARRYLYLASYDLLLAIKLVHHDRHLPLPPSPLLPDGGKMKNALRIAALKAGHPAPDDLARTMTAQYPSHLLSPIVHKLQGSDLLTTHDVQSIKDLLLNAFQWPPPNMDFLCCPNGESCAQAAPDRFAGISPNHVQFQKLLYISDLTIDSAAIETKLSKCVAKVLGGCEEHGHVNYDASPPCEHILSLNMCLLDTIHCFYIRALAVLPLPVSDDSMRRGRLLRAILMSGQCFGPLDPVSNIIINTLWYDAAYPPLYPKDGGGGDCEVELPQDISDTQAMSRIASRSLNGLVALLRAITTTTTGCSLSKHEAVEYLWSRQCDLTDKLQQTVMTNKNPYSAAAKASEHPQHTMLGFTCYHGEEEKRWHPPANEILRSIQKLYDEAARRLPLDEIPELVDCLGEVGHCFGLADPVSNIILNAIAHLSGSPPLQLQDHPPPLPRKRTRRSYSEWWGFISSTSLNGLIAFMKVYFRYLTGDQARRYLYLASYDLLLAIKLVHHDRHLPLPPSPLLPDGGKMKNALRIAALKAGHPAPDDLARTMTAQYPSHLLSPIVHKLQGSDLLTTHDVQSIKDLLLNAFQWPPPNMDFLCCPNGESCAQAAPNGTLLLATCIGRGTFARVSIEIETPNQVLSDQLRHLPDITFDRVVMETKLSKCIAKITTCSVDCEEPQEEMHYDASPPCEHIISLNMCLLDTIHCFYIRALAVLPLPGDSMRRGRLLHALIEFGYCYGPLDPVSNIIINAVWYNAYDDMAFFDGSYPQPPQEGDANDKYELQQEISDTSAMCRMASRTLDGLIALLRAITPTTTGAPLSKHEAVEYLWSRQCDLRDKLQQTVMTKKNPYAAAVKASKQQQHTMLESFLKSLSGKKLDRLHGLLKSTSNGSHCVISNADWEELNAMIKVQLTEILCRRRNRMFDCQTSTASSMKSSEYLNQQKFVRSKLEELLVAYSGQHPWEPRYKLDLICGVEEPQSYHWRCYHANFLASTHGTVLKLDGEATTTPNPVRTLFFAQFWDSQPGRFNESNSKTICCPVQVSTCFGRCTFCDEASKILHPPCLSGSYPDDGDDAVIHDYDVTDAILMYGSV</sequence>
<dbReference type="Proteomes" id="UP000007752">
    <property type="component" value="Chromosome 11"/>
</dbReference>
<gene>
    <name evidence="4" type="ORF">OsJ_33295</name>
</gene>
<dbReference type="AlphaFoldDB" id="B9G9W3"/>
<dbReference type="Pfam" id="PF12274">
    <property type="entry name" value="DUF3615"/>
    <property type="match status" value="1"/>
</dbReference>
<protein>
    <submittedName>
        <fullName evidence="4">Uncharacterized protein</fullName>
    </submittedName>
</protein>
<feature type="domain" description="DUF3615" evidence="2">
    <location>
        <begin position="1053"/>
        <end position="1161"/>
    </location>
</feature>
<dbReference type="InterPro" id="IPR046527">
    <property type="entry name" value="PIR2-like_helical"/>
</dbReference>
<dbReference type="PANTHER" id="PTHR33120:SF42">
    <property type="entry name" value="OS12G0105000 PROTEIN"/>
    <property type="match status" value="1"/>
</dbReference>
<evidence type="ECO:0000259" key="3">
    <source>
        <dbReference type="Pfam" id="PF20235"/>
    </source>
</evidence>
<feature type="compositionally biased region" description="Pro residues" evidence="1">
    <location>
        <begin position="65"/>
        <end position="74"/>
    </location>
</feature>
<dbReference type="InterPro" id="IPR022059">
    <property type="entry name" value="DUF3615"/>
</dbReference>
<evidence type="ECO:0000256" key="1">
    <source>
        <dbReference type="SAM" id="MobiDB-lite"/>
    </source>
</evidence>
<feature type="domain" description="PIR2-like helical" evidence="3">
    <location>
        <begin position="487"/>
        <end position="608"/>
    </location>
</feature>
<evidence type="ECO:0000313" key="4">
    <source>
        <dbReference type="EMBL" id="EEE51819.1"/>
    </source>
</evidence>
<feature type="domain" description="PIR2-like helical" evidence="3">
    <location>
        <begin position="306"/>
        <end position="437"/>
    </location>
</feature>
<feature type="region of interest" description="Disordered" evidence="1">
    <location>
        <begin position="1"/>
        <end position="81"/>
    </location>
</feature>
<feature type="compositionally biased region" description="Basic residues" evidence="1">
    <location>
        <begin position="33"/>
        <end position="59"/>
    </location>
</feature>
<evidence type="ECO:0000259" key="2">
    <source>
        <dbReference type="Pfam" id="PF12274"/>
    </source>
</evidence>
<feature type="domain" description="PIR2-like helical" evidence="3">
    <location>
        <begin position="90"/>
        <end position="132"/>
    </location>
</feature>
<feature type="domain" description="PIR2-like helical" evidence="3">
    <location>
        <begin position="803"/>
        <end position="939"/>
    </location>
</feature>
<reference evidence="4" key="1">
    <citation type="journal article" date="2005" name="PLoS Biol.">
        <title>The genomes of Oryza sativa: a history of duplications.</title>
        <authorList>
            <person name="Yu J."/>
            <person name="Wang J."/>
            <person name="Lin W."/>
            <person name="Li S."/>
            <person name="Li H."/>
            <person name="Zhou J."/>
            <person name="Ni P."/>
            <person name="Dong W."/>
            <person name="Hu S."/>
            <person name="Zeng C."/>
            <person name="Zhang J."/>
            <person name="Zhang Y."/>
            <person name="Li R."/>
            <person name="Xu Z."/>
            <person name="Li S."/>
            <person name="Li X."/>
            <person name="Zheng H."/>
            <person name="Cong L."/>
            <person name="Lin L."/>
            <person name="Yin J."/>
            <person name="Geng J."/>
            <person name="Li G."/>
            <person name="Shi J."/>
            <person name="Liu J."/>
            <person name="Lv H."/>
            <person name="Li J."/>
            <person name="Wang J."/>
            <person name="Deng Y."/>
            <person name="Ran L."/>
            <person name="Shi X."/>
            <person name="Wang X."/>
            <person name="Wu Q."/>
            <person name="Li C."/>
            <person name="Ren X."/>
            <person name="Wang J."/>
            <person name="Wang X."/>
            <person name="Li D."/>
            <person name="Liu D."/>
            <person name="Zhang X."/>
            <person name="Ji Z."/>
            <person name="Zhao W."/>
            <person name="Sun Y."/>
            <person name="Zhang Z."/>
            <person name="Bao J."/>
            <person name="Han Y."/>
            <person name="Dong L."/>
            <person name="Ji J."/>
            <person name="Chen P."/>
            <person name="Wu S."/>
            <person name="Liu J."/>
            <person name="Xiao Y."/>
            <person name="Bu D."/>
            <person name="Tan J."/>
            <person name="Yang L."/>
            <person name="Ye C."/>
            <person name="Zhang J."/>
            <person name="Xu J."/>
            <person name="Zhou Y."/>
            <person name="Yu Y."/>
            <person name="Zhang B."/>
            <person name="Zhuang S."/>
            <person name="Wei H."/>
            <person name="Liu B."/>
            <person name="Lei M."/>
            <person name="Yu H."/>
            <person name="Li Y."/>
            <person name="Xu H."/>
            <person name="Wei S."/>
            <person name="He X."/>
            <person name="Fang L."/>
            <person name="Zhang Z."/>
            <person name="Zhang Y."/>
            <person name="Huang X."/>
            <person name="Su Z."/>
            <person name="Tong W."/>
            <person name="Li J."/>
            <person name="Tong Z."/>
            <person name="Li S."/>
            <person name="Ye J."/>
            <person name="Wang L."/>
            <person name="Fang L."/>
            <person name="Lei T."/>
            <person name="Chen C."/>
            <person name="Chen H."/>
            <person name="Xu Z."/>
            <person name="Li H."/>
            <person name="Huang H."/>
            <person name="Zhang F."/>
            <person name="Xu H."/>
            <person name="Li N."/>
            <person name="Zhao C."/>
            <person name="Li S."/>
            <person name="Dong L."/>
            <person name="Huang Y."/>
            <person name="Li L."/>
            <person name="Xi Y."/>
            <person name="Qi Q."/>
            <person name="Li W."/>
            <person name="Zhang B."/>
            <person name="Hu W."/>
            <person name="Zhang Y."/>
            <person name="Tian X."/>
            <person name="Jiao Y."/>
            <person name="Liang X."/>
            <person name="Jin J."/>
            <person name="Gao L."/>
            <person name="Zheng W."/>
            <person name="Hao B."/>
            <person name="Liu S."/>
            <person name="Wang W."/>
            <person name="Yuan L."/>
            <person name="Cao M."/>
            <person name="McDermott J."/>
            <person name="Samudrala R."/>
            <person name="Wang J."/>
            <person name="Wong G.K."/>
            <person name="Yang H."/>
        </authorList>
    </citation>
    <scope>NUCLEOTIDE SEQUENCE [LARGE SCALE GENOMIC DNA]</scope>
</reference>
<proteinExistence type="predicted"/>
<dbReference type="Pfam" id="PF20235">
    <property type="entry name" value="PIR2-like_helical"/>
    <property type="match status" value="4"/>
</dbReference>
<dbReference type="EMBL" id="CM000148">
    <property type="protein sequence ID" value="EEE51819.1"/>
    <property type="molecule type" value="Genomic_DNA"/>
</dbReference>
<name>B9G9W3_ORYSJ</name>
<feature type="compositionally biased region" description="Low complexity" evidence="1">
    <location>
        <begin position="18"/>
        <end position="28"/>
    </location>
</feature>
<reference evidence="4" key="2">
    <citation type="submission" date="2008-12" db="EMBL/GenBank/DDBJ databases">
        <title>Improved gene annotation of the rice (Oryza sativa) genomes.</title>
        <authorList>
            <person name="Wang J."/>
            <person name="Li R."/>
            <person name="Fan W."/>
            <person name="Huang Q."/>
            <person name="Zhang J."/>
            <person name="Zhou Y."/>
            <person name="Hu Y."/>
            <person name="Zi S."/>
            <person name="Li J."/>
            <person name="Ni P."/>
            <person name="Zheng H."/>
            <person name="Zhang Y."/>
            <person name="Zhao M."/>
            <person name="Hao Q."/>
            <person name="McDermott J."/>
            <person name="Samudrala R."/>
            <person name="Kristiansen K."/>
            <person name="Wong G.K.-S."/>
        </authorList>
    </citation>
    <scope>NUCLEOTIDE SEQUENCE</scope>
</reference>